<accession>A0A2A6RQ39</accession>
<dbReference type="RefSeq" id="WP_097642085.1">
    <property type="nucleotide sequence ID" value="NZ_NQWI01000001.1"/>
</dbReference>
<dbReference type="PANTHER" id="PTHR34849">
    <property type="entry name" value="SSL5025 PROTEIN"/>
    <property type="match status" value="1"/>
</dbReference>
<organism evidence="1 2">
    <name type="scientific">Candidatus Viridilinea mediisalina</name>
    <dbReference type="NCBI Taxonomy" id="2024553"/>
    <lineage>
        <taxon>Bacteria</taxon>
        <taxon>Bacillati</taxon>
        <taxon>Chloroflexota</taxon>
        <taxon>Chloroflexia</taxon>
        <taxon>Chloroflexales</taxon>
        <taxon>Chloroflexineae</taxon>
        <taxon>Oscillochloridaceae</taxon>
        <taxon>Candidatus Viridilinea</taxon>
    </lineage>
</organism>
<evidence type="ECO:0000313" key="1">
    <source>
        <dbReference type="EMBL" id="PDW05065.1"/>
    </source>
</evidence>
<evidence type="ECO:0008006" key="3">
    <source>
        <dbReference type="Google" id="ProtNLM"/>
    </source>
</evidence>
<dbReference type="EMBL" id="NQWI01000001">
    <property type="protein sequence ID" value="PDW05065.1"/>
    <property type="molecule type" value="Genomic_DNA"/>
</dbReference>
<proteinExistence type="predicted"/>
<reference evidence="2" key="1">
    <citation type="submission" date="2017-08" db="EMBL/GenBank/DDBJ databases">
        <authorList>
            <person name="Grouzdev D.S."/>
            <person name="Gaisin V.A."/>
            <person name="Rysina M.S."/>
            <person name="Gorlenko V.M."/>
        </authorList>
    </citation>
    <scope>NUCLEOTIDE SEQUENCE [LARGE SCALE GENOMIC DNA]</scope>
    <source>
        <strain evidence="2">Kir15-3F</strain>
    </source>
</reference>
<dbReference type="Proteomes" id="UP000220527">
    <property type="component" value="Unassembled WGS sequence"/>
</dbReference>
<comment type="caution">
    <text evidence="1">The sequence shown here is derived from an EMBL/GenBank/DDBJ whole genome shotgun (WGS) entry which is preliminary data.</text>
</comment>
<dbReference type="InterPro" id="IPR009057">
    <property type="entry name" value="Homeodomain-like_sf"/>
</dbReference>
<name>A0A2A6RQ39_9CHLR</name>
<keyword evidence="2" id="KW-1185">Reference proteome</keyword>
<protein>
    <recommendedName>
        <fullName evidence="3">DUF433 domain-containing protein</fullName>
    </recommendedName>
</protein>
<dbReference type="SUPFAM" id="SSF46689">
    <property type="entry name" value="Homeodomain-like"/>
    <property type="match status" value="1"/>
</dbReference>
<dbReference type="Pfam" id="PF04255">
    <property type="entry name" value="DUF433"/>
    <property type="match status" value="1"/>
</dbReference>
<dbReference type="PANTHER" id="PTHR34849:SF3">
    <property type="entry name" value="SSR2962 PROTEIN"/>
    <property type="match status" value="1"/>
</dbReference>
<evidence type="ECO:0000313" key="2">
    <source>
        <dbReference type="Proteomes" id="UP000220527"/>
    </source>
</evidence>
<sequence length="75" mass="8381">MDTPNPLVEIDPEKLGGTPVFFGTRVPIQNLFDCLEEGESLNQFLDQFPTVTRAQALAVLEESKQRLILSYARTA</sequence>
<dbReference type="Gene3D" id="1.10.10.10">
    <property type="entry name" value="Winged helix-like DNA-binding domain superfamily/Winged helix DNA-binding domain"/>
    <property type="match status" value="1"/>
</dbReference>
<dbReference type="AlphaFoldDB" id="A0A2A6RQ39"/>
<dbReference type="InterPro" id="IPR007367">
    <property type="entry name" value="DUF433"/>
</dbReference>
<dbReference type="InterPro" id="IPR036388">
    <property type="entry name" value="WH-like_DNA-bd_sf"/>
</dbReference>
<gene>
    <name evidence="1" type="ORF">CJ255_00290</name>
</gene>
<dbReference type="OrthoDB" id="9809529at2"/>